<name>A0A5B6WPI5_9ROSI</name>
<protein>
    <submittedName>
        <fullName evidence="1">Cytoplasmic tRNA 2-thiolation protein 2-like isoform X2</fullName>
    </submittedName>
</protein>
<dbReference type="EMBL" id="SMMG02000002">
    <property type="protein sequence ID" value="KAA3483166.1"/>
    <property type="molecule type" value="Genomic_DNA"/>
</dbReference>
<comment type="caution">
    <text evidence="1">The sequence shown here is derived from an EMBL/GenBank/DDBJ whole genome shotgun (WGS) entry which is preliminary data.</text>
</comment>
<organism evidence="1 2">
    <name type="scientific">Gossypium australe</name>
    <dbReference type="NCBI Taxonomy" id="47621"/>
    <lineage>
        <taxon>Eukaryota</taxon>
        <taxon>Viridiplantae</taxon>
        <taxon>Streptophyta</taxon>
        <taxon>Embryophyta</taxon>
        <taxon>Tracheophyta</taxon>
        <taxon>Spermatophyta</taxon>
        <taxon>Magnoliopsida</taxon>
        <taxon>eudicotyledons</taxon>
        <taxon>Gunneridae</taxon>
        <taxon>Pentapetalae</taxon>
        <taxon>rosids</taxon>
        <taxon>malvids</taxon>
        <taxon>Malvales</taxon>
        <taxon>Malvaceae</taxon>
        <taxon>Malvoideae</taxon>
        <taxon>Gossypium</taxon>
    </lineage>
</organism>
<dbReference type="OrthoDB" id="10468997at2759"/>
<evidence type="ECO:0000313" key="2">
    <source>
        <dbReference type="Proteomes" id="UP000325315"/>
    </source>
</evidence>
<proteinExistence type="predicted"/>
<reference evidence="2" key="1">
    <citation type="journal article" date="2019" name="Plant Biotechnol. J.">
        <title>Genome sequencing of the Australian wild diploid species Gossypium australe highlights disease resistance and delayed gland morphogenesis.</title>
        <authorList>
            <person name="Cai Y."/>
            <person name="Cai X."/>
            <person name="Wang Q."/>
            <person name="Wang P."/>
            <person name="Zhang Y."/>
            <person name="Cai C."/>
            <person name="Xu Y."/>
            <person name="Wang K."/>
            <person name="Zhou Z."/>
            <person name="Wang C."/>
            <person name="Geng S."/>
            <person name="Li B."/>
            <person name="Dong Q."/>
            <person name="Hou Y."/>
            <person name="Wang H."/>
            <person name="Ai P."/>
            <person name="Liu Z."/>
            <person name="Yi F."/>
            <person name="Sun M."/>
            <person name="An G."/>
            <person name="Cheng J."/>
            <person name="Zhang Y."/>
            <person name="Shi Q."/>
            <person name="Xie Y."/>
            <person name="Shi X."/>
            <person name="Chang Y."/>
            <person name="Huang F."/>
            <person name="Chen Y."/>
            <person name="Hong S."/>
            <person name="Mi L."/>
            <person name="Sun Q."/>
            <person name="Zhang L."/>
            <person name="Zhou B."/>
            <person name="Peng R."/>
            <person name="Zhang X."/>
            <person name="Liu F."/>
        </authorList>
    </citation>
    <scope>NUCLEOTIDE SEQUENCE [LARGE SCALE GENOMIC DNA]</scope>
    <source>
        <strain evidence="2">cv. PA1801</strain>
    </source>
</reference>
<accession>A0A5B6WPI5</accession>
<dbReference type="Proteomes" id="UP000325315">
    <property type="component" value="Unassembled WGS sequence"/>
</dbReference>
<evidence type="ECO:0000313" key="1">
    <source>
        <dbReference type="EMBL" id="KAA3483166.1"/>
    </source>
</evidence>
<keyword evidence="2" id="KW-1185">Reference proteome</keyword>
<sequence length="104" mass="11420">MASLLKELVVVPIESNFSSDGINVRERLKKLLGVVSDVTVSLAMSLSNSIQYVDSRWEIPNVLPLHDCPTQDLNTPYSLDGLKIVELLNGLCSDINCSSFVEVL</sequence>
<dbReference type="AlphaFoldDB" id="A0A5B6WPI5"/>
<gene>
    <name evidence="1" type="ORF">EPI10_005359</name>
</gene>